<accession>A0A7L4ZTV4</accession>
<comment type="caution">
    <text evidence="1">The sequence shown here is derived from an EMBL/GenBank/DDBJ whole genome shotgun (WGS) entry which is preliminary data.</text>
</comment>
<dbReference type="Pfam" id="PF12081">
    <property type="entry name" value="GldM_1st"/>
    <property type="match status" value="1"/>
</dbReference>
<proteinExistence type="predicted"/>
<evidence type="ECO:0000313" key="1">
    <source>
        <dbReference type="EMBL" id="KAA9339694.1"/>
    </source>
</evidence>
<gene>
    <name evidence="1" type="ORF">F0P96_03505</name>
</gene>
<dbReference type="AlphaFoldDB" id="A0A7L4ZTV4"/>
<organism evidence="1 2">
    <name type="scientific">Hymenobacter busanensis</name>
    <dbReference type="NCBI Taxonomy" id="2607656"/>
    <lineage>
        <taxon>Bacteria</taxon>
        <taxon>Pseudomonadati</taxon>
        <taxon>Bacteroidota</taxon>
        <taxon>Cytophagia</taxon>
        <taxon>Cytophagales</taxon>
        <taxon>Hymenobacteraceae</taxon>
        <taxon>Hymenobacter</taxon>
    </lineage>
</organism>
<keyword evidence="2" id="KW-1185">Reference proteome</keyword>
<dbReference type="InterPro" id="IPR022720">
    <property type="entry name" value="Motility-assoc_prot_GldM_N"/>
</dbReference>
<dbReference type="EMBL" id="VTWU01000001">
    <property type="protein sequence ID" value="KAA9339694.1"/>
    <property type="molecule type" value="Genomic_DNA"/>
</dbReference>
<reference evidence="1 2" key="1">
    <citation type="submission" date="2019-09" db="EMBL/GenBank/DDBJ databases">
        <title>Genome sequence of Hymenobacter sp. M3.</title>
        <authorList>
            <person name="Srinivasan S."/>
        </authorList>
    </citation>
    <scope>NUCLEOTIDE SEQUENCE [LARGE SCALE GENOMIC DNA]</scope>
    <source>
        <strain evidence="1 2">M3</strain>
    </source>
</reference>
<protein>
    <submittedName>
        <fullName evidence="1">Uncharacterized protein</fullName>
    </submittedName>
</protein>
<sequence>MRFPFPFVRRVAQLSFGAVALLGTACQSRHAREAAELKLLQIDGLLLNSNNALIHSNEVLLRGLQAKAEKNRNTPADLALLKQGKAVHDTSHALVERLREVREMLLRQTDNQAGIKHLGGEKEVAALMQSEAPRLQKVLARHAGFLQRAASAKNTTSVAPTTKTTKGAIDFTDVSLAAALTALSQQEAEALLLETRTLTELQTRIGAAELTTTLRPLVTAEANTVAPGETYRAQLVLAHALNSPGALTMTANGQPLTVGADGIAHVRFVVPSLGGAARKQASWLGVIRGRWNGLDTTFQIRVPYTIVRK</sequence>
<name>A0A7L4ZTV4_9BACT</name>
<dbReference type="Proteomes" id="UP000326380">
    <property type="component" value="Unassembled WGS sequence"/>
</dbReference>
<dbReference type="InterPro" id="IPR048405">
    <property type="entry name" value="GldM_Ig-like-1"/>
</dbReference>
<dbReference type="Pfam" id="PF21601">
    <property type="entry name" value="GldM_2nd"/>
    <property type="match status" value="1"/>
</dbReference>
<dbReference type="PROSITE" id="PS51257">
    <property type="entry name" value="PROKAR_LIPOPROTEIN"/>
    <property type="match status" value="1"/>
</dbReference>
<evidence type="ECO:0000313" key="2">
    <source>
        <dbReference type="Proteomes" id="UP000326380"/>
    </source>
</evidence>
<dbReference type="RefSeq" id="WP_151077342.1">
    <property type="nucleotide sequence ID" value="NZ_CP047647.1"/>
</dbReference>